<reference evidence="3 4" key="1">
    <citation type="journal article" date="2023" name="Plants (Basel)">
        <title>Bridging the Gap: Combining Genomics and Transcriptomics Approaches to Understand Stylosanthes scabra, an Orphan Legume from the Brazilian Caatinga.</title>
        <authorList>
            <person name="Ferreira-Neto J.R.C."/>
            <person name="da Silva M.D."/>
            <person name="Binneck E."/>
            <person name="de Melo N.F."/>
            <person name="da Silva R.H."/>
            <person name="de Melo A.L.T.M."/>
            <person name="Pandolfi V."/>
            <person name="Bustamante F.O."/>
            <person name="Brasileiro-Vidal A.C."/>
            <person name="Benko-Iseppon A.M."/>
        </authorList>
    </citation>
    <scope>NUCLEOTIDE SEQUENCE [LARGE SCALE GENOMIC DNA]</scope>
    <source>
        <tissue evidence="3">Leaves</tissue>
    </source>
</reference>
<keyword evidence="4" id="KW-1185">Reference proteome</keyword>
<feature type="region of interest" description="Disordered" evidence="2">
    <location>
        <begin position="582"/>
        <end position="633"/>
    </location>
</feature>
<dbReference type="PANTHER" id="PTHR48459">
    <property type="entry name" value="CUE DOMAIN-CONTAINING PROTEIN"/>
    <property type="match status" value="1"/>
</dbReference>
<comment type="caution">
    <text evidence="3">The sequence shown here is derived from an EMBL/GenBank/DDBJ whole genome shotgun (WGS) entry which is preliminary data.</text>
</comment>
<accession>A0ABU6SU14</accession>
<feature type="compositionally biased region" description="Low complexity" evidence="2">
    <location>
        <begin position="597"/>
        <end position="607"/>
    </location>
</feature>
<feature type="compositionally biased region" description="Basic and acidic residues" evidence="2">
    <location>
        <begin position="608"/>
        <end position="633"/>
    </location>
</feature>
<sequence>MGFNSVYRSLQDIFPQVDARILRAVAIEHPKDADQAAEIVLTEIIPFMSNSNKPPAIPPQDNGPGVSTNLQVEHEEGGNSLRHRRRVDVKDVGPSFDSHSIPVEITNAAGNCVEANDAGFSSAPNSIPIQVTETAGCSSTPDLNVSLDESTLSNSIVKNSNDGTAIVVGQNQILDLNVLWNGEENFTGEISTMTAKKDTSNGFRQDAYENWEWGQGDVDADSENLISSGVCQEMERELNHVIKVAVSSNDNGNANVNFVSEEFMGSVDSVSAENLLLEKCETAFIDKEDAEVQAVCHVQGDTANDDLEKFSASSKQDFLAIGSNDVEDEILQNNATVQSSQTLRIDVLEEIIDEAKSNKRTLFSSMESLMNLMREVELQEKSAKQVNMEAATGGCDILARVEEYKTMLEHAKEANDMHAGEVYGEKAILATELRELQSRLLGLSEERDKSLAILDEMRQNLDARLAAAEELRKTAELEKLGKEESARKLLAEQEAEMEKVALESLRLQEAAEENSKLREFLMDRGQVVDMLQGEISVICQDIRLLKEKFDANLPLSQSFTSKETSCILASSGSSHKTLAASEAGSVHSDSSELLKTSPAASVASLSSKKSEHDGDEEKEKEKEKGKEKSKAVDHKDLVDDGWDIFEW</sequence>
<dbReference type="EMBL" id="JASCZI010061855">
    <property type="protein sequence ID" value="MED6139639.1"/>
    <property type="molecule type" value="Genomic_DNA"/>
</dbReference>
<organism evidence="3 4">
    <name type="scientific">Stylosanthes scabra</name>
    <dbReference type="NCBI Taxonomy" id="79078"/>
    <lineage>
        <taxon>Eukaryota</taxon>
        <taxon>Viridiplantae</taxon>
        <taxon>Streptophyta</taxon>
        <taxon>Embryophyta</taxon>
        <taxon>Tracheophyta</taxon>
        <taxon>Spermatophyta</taxon>
        <taxon>Magnoliopsida</taxon>
        <taxon>eudicotyledons</taxon>
        <taxon>Gunneridae</taxon>
        <taxon>Pentapetalae</taxon>
        <taxon>rosids</taxon>
        <taxon>fabids</taxon>
        <taxon>Fabales</taxon>
        <taxon>Fabaceae</taxon>
        <taxon>Papilionoideae</taxon>
        <taxon>50 kb inversion clade</taxon>
        <taxon>dalbergioids sensu lato</taxon>
        <taxon>Dalbergieae</taxon>
        <taxon>Pterocarpus clade</taxon>
        <taxon>Stylosanthes</taxon>
    </lineage>
</organism>
<feature type="region of interest" description="Disordered" evidence="2">
    <location>
        <begin position="52"/>
        <end position="81"/>
    </location>
</feature>
<proteinExistence type="predicted"/>
<gene>
    <name evidence="3" type="ORF">PIB30_085715</name>
</gene>
<evidence type="ECO:0000313" key="3">
    <source>
        <dbReference type="EMBL" id="MED6139639.1"/>
    </source>
</evidence>
<dbReference type="Proteomes" id="UP001341840">
    <property type="component" value="Unassembled WGS sequence"/>
</dbReference>
<evidence type="ECO:0000256" key="2">
    <source>
        <dbReference type="SAM" id="MobiDB-lite"/>
    </source>
</evidence>
<evidence type="ECO:0000313" key="4">
    <source>
        <dbReference type="Proteomes" id="UP001341840"/>
    </source>
</evidence>
<protein>
    <recommendedName>
        <fullName evidence="5">CUE domain-containing protein</fullName>
    </recommendedName>
</protein>
<dbReference type="PANTHER" id="PTHR48459:SF1">
    <property type="entry name" value="CUE DOMAIN-CONTAINING PROTEIN"/>
    <property type="match status" value="1"/>
</dbReference>
<evidence type="ECO:0000256" key="1">
    <source>
        <dbReference type="SAM" id="Coils"/>
    </source>
</evidence>
<keyword evidence="1" id="KW-0175">Coiled coil</keyword>
<name>A0ABU6SU14_9FABA</name>
<evidence type="ECO:0008006" key="5">
    <source>
        <dbReference type="Google" id="ProtNLM"/>
    </source>
</evidence>
<dbReference type="CDD" id="cd14279">
    <property type="entry name" value="CUE"/>
    <property type="match status" value="1"/>
</dbReference>
<feature type="coiled-coil region" evidence="1">
    <location>
        <begin position="426"/>
        <end position="510"/>
    </location>
</feature>